<proteinExistence type="predicted"/>
<keyword evidence="1" id="KW-0802">TPR repeat</keyword>
<dbReference type="InterPro" id="IPR011990">
    <property type="entry name" value="TPR-like_helical_dom_sf"/>
</dbReference>
<dbReference type="PANTHER" id="PTHR12558">
    <property type="entry name" value="CELL DIVISION CYCLE 16,23,27"/>
    <property type="match status" value="1"/>
</dbReference>
<dbReference type="Pfam" id="PF13174">
    <property type="entry name" value="TPR_6"/>
    <property type="match status" value="5"/>
</dbReference>
<feature type="repeat" description="TPR" evidence="1">
    <location>
        <begin position="349"/>
        <end position="382"/>
    </location>
</feature>
<dbReference type="SMART" id="SM00028">
    <property type="entry name" value="TPR"/>
    <property type="match status" value="13"/>
</dbReference>
<organism evidence="3 4">
    <name type="scientific">Brevinema andersonii</name>
    <dbReference type="NCBI Taxonomy" id="34097"/>
    <lineage>
        <taxon>Bacteria</taxon>
        <taxon>Pseudomonadati</taxon>
        <taxon>Spirochaetota</taxon>
        <taxon>Spirochaetia</taxon>
        <taxon>Brevinematales</taxon>
        <taxon>Brevinemataceae</taxon>
        <taxon>Brevinema</taxon>
    </lineage>
</organism>
<reference evidence="4" key="1">
    <citation type="submission" date="2016-10" db="EMBL/GenBank/DDBJ databases">
        <authorList>
            <person name="Varghese N."/>
            <person name="Submissions S."/>
        </authorList>
    </citation>
    <scope>NUCLEOTIDE SEQUENCE [LARGE SCALE GENOMIC DNA]</scope>
    <source>
        <strain evidence="4">ATCC 43811</strain>
    </source>
</reference>
<protein>
    <submittedName>
        <fullName evidence="3">Tetratricopeptide repeat-containing protein</fullName>
    </submittedName>
</protein>
<sequence>MYAQDNEYLFMLTPDISIKNIFHQETGSRSFQQLLTYFEHGRYLFFLNELQLWKTRNPYRYTNEIAWLEGYALLQVDRTQEAKDILLSLTNSSNIEIQQRALYDLAGMHFRENKIPEALKYLQIIQNTPPSSIHEAALVQMIIILLQQKNYSKAQTEINRFNSLYSSSAYINELYYLLAFRHLLDGNVKKAEEYSLAITQTKENILVQRLLAEIALQKKEYLKAIQYFQLLTTNNNRFRDEAHYKLALIYKLQKDYDSAEQNLKILIDYFPYSGYQERAKAELASVYTLLKKYNEALNYYRYESAYKGERKAKALLKITELYFLKGDTPSTLRAAQRVQKEFPYSSYANEALYWIGRAYMQDKKFQKSIDIFNSYLIREPVSSQKDEISIFLGHAYANINNQTEARRHFQSIVRNSTNSILKQNALLGLGRSYSVDNQPRRALEYFDRIWKTWPDSGIGDQALYLSGVVRYNLRQNKEAINNLSRLTNQYPDSAFKNEALLVLAKLQFKTENFDQVKDIASLTSIQDKEMLSELKELLARSEFRLGNFENALTNFRDAAKLTKNSQRLTALLLAEASAFRNLGRHKEAVKLYEKYLNSLDEKKDIAQLQDLFWSEIILSYIEAKEYNKAQETLNYFSANFPGSQYLGEIYFKLADERFTQKDYKKAVLLYRSVRETGNDKNLYSEALLREAWSLSFSDELSAESLFQEFLAAYPNHPAVPEVLIKIAELQDIKGNNLAAQRFREELVDRFGSSLEAEKARIFLAARFDKNDSEETYKKAASQYSDKKLKAKILQRLADKLELEKQDLKMLSILMEIHELRDADLGADAALKAGKLYMIMGDGKKALPIFVSIVTDYDQKHIPDALLGIIESYLLMNDFVSAQKIAIRIFEQYPNSKQARRASVLLAQADA</sequence>
<feature type="coiled-coil region" evidence="2">
    <location>
        <begin position="783"/>
        <end position="810"/>
    </location>
</feature>
<gene>
    <name evidence="3" type="ORF">SAMN02745150_00546</name>
</gene>
<keyword evidence="4" id="KW-1185">Reference proteome</keyword>
<name>A0A1I1DJ73_BREAD</name>
<keyword evidence="2" id="KW-0175">Coiled coil</keyword>
<dbReference type="Pfam" id="PF13432">
    <property type="entry name" value="TPR_16"/>
    <property type="match status" value="1"/>
</dbReference>
<evidence type="ECO:0000313" key="4">
    <source>
        <dbReference type="Proteomes" id="UP000240042"/>
    </source>
</evidence>
<dbReference type="STRING" id="34097.SAMN02745150_00546"/>
<evidence type="ECO:0000256" key="2">
    <source>
        <dbReference type="SAM" id="Coils"/>
    </source>
</evidence>
<dbReference type="Gene3D" id="1.25.40.10">
    <property type="entry name" value="Tetratricopeptide repeat domain"/>
    <property type="match status" value="8"/>
</dbReference>
<feature type="repeat" description="TPR" evidence="1">
    <location>
        <begin position="423"/>
        <end position="456"/>
    </location>
</feature>
<accession>A0A1I1DJ73</accession>
<evidence type="ECO:0000313" key="3">
    <source>
        <dbReference type="EMBL" id="SFB74412.1"/>
    </source>
</evidence>
<dbReference type="AlphaFoldDB" id="A0A1I1DJ73"/>
<dbReference type="PANTHER" id="PTHR12558:SF13">
    <property type="entry name" value="CELL DIVISION CYCLE PROTEIN 27 HOMOLOG"/>
    <property type="match status" value="1"/>
</dbReference>
<dbReference type="Proteomes" id="UP000240042">
    <property type="component" value="Unassembled WGS sequence"/>
</dbReference>
<dbReference type="InterPro" id="IPR019734">
    <property type="entry name" value="TPR_rpt"/>
</dbReference>
<dbReference type="SUPFAM" id="SSF48452">
    <property type="entry name" value="TPR-like"/>
    <property type="match status" value="6"/>
</dbReference>
<dbReference type="PROSITE" id="PS50005">
    <property type="entry name" value="TPR"/>
    <property type="match status" value="2"/>
</dbReference>
<dbReference type="EMBL" id="FOKY01000002">
    <property type="protein sequence ID" value="SFB74412.1"/>
    <property type="molecule type" value="Genomic_DNA"/>
</dbReference>
<evidence type="ECO:0000256" key="1">
    <source>
        <dbReference type="PROSITE-ProRule" id="PRU00339"/>
    </source>
</evidence>